<protein>
    <recommendedName>
        <fullName evidence="7">Flagellar protein</fullName>
    </recommendedName>
</protein>
<dbReference type="NCBIfam" id="TIGR03500">
    <property type="entry name" value="FliO_TIGR"/>
    <property type="match status" value="1"/>
</dbReference>
<dbReference type="GO" id="GO:0009425">
    <property type="term" value="C:bacterial-type flagellum basal body"/>
    <property type="evidence" value="ECO:0007669"/>
    <property type="project" value="UniProtKB-SubCell"/>
</dbReference>
<dbReference type="PANTHER" id="PTHR38766:SF1">
    <property type="entry name" value="FLAGELLAR PROTEIN FLIO"/>
    <property type="match status" value="1"/>
</dbReference>
<feature type="transmembrane region" description="Helical" evidence="7">
    <location>
        <begin position="12"/>
        <end position="30"/>
    </location>
</feature>
<dbReference type="PANTHER" id="PTHR38766">
    <property type="entry name" value="FLAGELLAR PROTEIN FLIO"/>
    <property type="match status" value="1"/>
</dbReference>
<evidence type="ECO:0000256" key="2">
    <source>
        <dbReference type="ARBA" id="ARBA00022692"/>
    </source>
</evidence>
<comment type="subcellular location">
    <subcellularLocation>
        <location evidence="7">Cell membrane</location>
    </subcellularLocation>
    <subcellularLocation>
        <location evidence="7">Bacterial flagellum basal body</location>
    </subcellularLocation>
</comment>
<organism evidence="8">
    <name type="scientific">Polynucleobacter sp. UK-FUSCHL-C3</name>
    <dbReference type="NCBI Taxonomy" id="2955208"/>
    <lineage>
        <taxon>Bacteria</taxon>
        <taxon>Pseudomonadati</taxon>
        <taxon>Pseudomonadota</taxon>
        <taxon>Betaproteobacteria</taxon>
        <taxon>Burkholderiales</taxon>
        <taxon>Burkholderiaceae</taxon>
        <taxon>Polynucleobacter</taxon>
    </lineage>
</organism>
<keyword evidence="8" id="KW-0966">Cell projection</keyword>
<evidence type="ECO:0000256" key="4">
    <source>
        <dbReference type="ARBA" id="ARBA00023136"/>
    </source>
</evidence>
<sequence>MNPSIGGMLWFSFFWLALAAALIWVVAYLVKRDAATKASNPNVKILAQQSIGPRERILVVNVLGRILVLGHSPNQINLLMELAPEDLANLTPQSNPLDFSINLKRFVKRKVT</sequence>
<keyword evidence="8" id="KW-0282">Flagellum</keyword>
<dbReference type="EMBL" id="CP099959">
    <property type="protein sequence ID" value="XCC57283.1"/>
    <property type="molecule type" value="Genomic_DNA"/>
</dbReference>
<evidence type="ECO:0000256" key="6">
    <source>
        <dbReference type="ARBA" id="ARBA00037937"/>
    </source>
</evidence>
<evidence type="ECO:0000256" key="5">
    <source>
        <dbReference type="ARBA" id="ARBA00023143"/>
    </source>
</evidence>
<evidence type="ECO:0000313" key="8">
    <source>
        <dbReference type="EMBL" id="XCC57283.1"/>
    </source>
</evidence>
<dbReference type="RefSeq" id="WP_353438313.1">
    <property type="nucleotide sequence ID" value="NZ_CP099959.1"/>
</dbReference>
<keyword evidence="2 7" id="KW-0812">Transmembrane</keyword>
<dbReference type="InterPro" id="IPR052205">
    <property type="entry name" value="FliO/MopB"/>
</dbReference>
<evidence type="ECO:0000256" key="7">
    <source>
        <dbReference type="RuleBase" id="RU362064"/>
    </source>
</evidence>
<gene>
    <name evidence="8" type="primary">fliO</name>
    <name evidence="8" type="ORF">NKE59_07240</name>
</gene>
<dbReference type="GO" id="GO:0044781">
    <property type="term" value="P:bacterial-type flagellum organization"/>
    <property type="evidence" value="ECO:0007669"/>
    <property type="project" value="UniProtKB-UniRule"/>
</dbReference>
<keyword evidence="4 7" id="KW-0472">Membrane</keyword>
<keyword evidence="1 7" id="KW-1003">Cell membrane</keyword>
<comment type="similarity">
    <text evidence="6 7">Belongs to the FliO/MopB family.</text>
</comment>
<dbReference type="Pfam" id="PF04347">
    <property type="entry name" value="FliO"/>
    <property type="match status" value="1"/>
</dbReference>
<proteinExistence type="inferred from homology"/>
<keyword evidence="3 7" id="KW-1133">Transmembrane helix</keyword>
<name>A0AAU8A294_9BURK</name>
<keyword evidence="5 7" id="KW-0975">Bacterial flagellum</keyword>
<evidence type="ECO:0000256" key="3">
    <source>
        <dbReference type="ARBA" id="ARBA00022989"/>
    </source>
</evidence>
<dbReference type="AlphaFoldDB" id="A0AAU8A294"/>
<accession>A0AAU8A294</accession>
<reference evidence="8" key="1">
    <citation type="submission" date="2022-06" db="EMBL/GenBank/DDBJ databases">
        <title>New Polynucleobacter species.</title>
        <authorList>
            <person name="Hahn M.W."/>
        </authorList>
    </citation>
    <scope>NUCLEOTIDE SEQUENCE</scope>
    <source>
        <strain evidence="8">UK-FUSCHL-C3</strain>
    </source>
</reference>
<keyword evidence="8" id="KW-0969">Cilium</keyword>
<dbReference type="GO" id="GO:0005886">
    <property type="term" value="C:plasma membrane"/>
    <property type="evidence" value="ECO:0007669"/>
    <property type="project" value="UniProtKB-SubCell"/>
</dbReference>
<dbReference type="InterPro" id="IPR022781">
    <property type="entry name" value="Flagellar_biosynth_FliO"/>
</dbReference>
<evidence type="ECO:0000256" key="1">
    <source>
        <dbReference type="ARBA" id="ARBA00022475"/>
    </source>
</evidence>